<evidence type="ECO:0008006" key="3">
    <source>
        <dbReference type="Google" id="ProtNLM"/>
    </source>
</evidence>
<dbReference type="InterPro" id="IPR031325">
    <property type="entry name" value="RHS_repeat"/>
</dbReference>
<dbReference type="Gene3D" id="2.180.10.10">
    <property type="entry name" value="RHS repeat-associated core"/>
    <property type="match status" value="1"/>
</dbReference>
<dbReference type="EMBL" id="JBHTNZ010000032">
    <property type="protein sequence ID" value="MFD1463386.1"/>
    <property type="molecule type" value="Genomic_DNA"/>
</dbReference>
<comment type="caution">
    <text evidence="1">The sequence shown here is derived from an EMBL/GenBank/DDBJ whole genome shotgun (WGS) entry which is preliminary data.</text>
</comment>
<keyword evidence="2" id="KW-1185">Reference proteome</keyword>
<name>A0ABW4DJD6_9BACL</name>
<evidence type="ECO:0000313" key="1">
    <source>
        <dbReference type="EMBL" id="MFD1463386.1"/>
    </source>
</evidence>
<sequence>MVYKDDTNDVTVTGPDGVSVQRLYNPFGQILQEQVDDAIYGYGYDDNGDMVESTDAEQATTRYAYDAFGRPVKTIYADGTTDTVAYNAVDHTVTQTDASGYRMREVSDAICPVNCGPDKTGLAGNCNTIS</sequence>
<dbReference type="InterPro" id="IPR006530">
    <property type="entry name" value="YD"/>
</dbReference>
<proteinExistence type="predicted"/>
<gene>
    <name evidence="1" type="ORF">ACFQ5D_18775</name>
</gene>
<accession>A0ABW4DJD6</accession>
<organism evidence="1 2">
    <name type="scientific">Paenibacillus farraposensis</name>
    <dbReference type="NCBI Taxonomy" id="2807095"/>
    <lineage>
        <taxon>Bacteria</taxon>
        <taxon>Bacillati</taxon>
        <taxon>Bacillota</taxon>
        <taxon>Bacilli</taxon>
        <taxon>Bacillales</taxon>
        <taxon>Paenibacillaceae</taxon>
        <taxon>Paenibacillus</taxon>
    </lineage>
</organism>
<dbReference type="Pfam" id="PF05593">
    <property type="entry name" value="RHS_repeat"/>
    <property type="match status" value="1"/>
</dbReference>
<dbReference type="NCBIfam" id="TIGR01643">
    <property type="entry name" value="YD_repeat_2x"/>
    <property type="match status" value="3"/>
</dbReference>
<protein>
    <recommendedName>
        <fullName evidence="3">YD repeat-containing protein</fullName>
    </recommendedName>
</protein>
<evidence type="ECO:0000313" key="2">
    <source>
        <dbReference type="Proteomes" id="UP001597340"/>
    </source>
</evidence>
<dbReference type="Proteomes" id="UP001597340">
    <property type="component" value="Unassembled WGS sequence"/>
</dbReference>
<reference evidence="2" key="1">
    <citation type="journal article" date="2019" name="Int. J. Syst. Evol. Microbiol.">
        <title>The Global Catalogue of Microorganisms (GCM) 10K type strain sequencing project: providing services to taxonomists for standard genome sequencing and annotation.</title>
        <authorList>
            <consortium name="The Broad Institute Genomics Platform"/>
            <consortium name="The Broad Institute Genome Sequencing Center for Infectious Disease"/>
            <person name="Wu L."/>
            <person name="Ma J."/>
        </authorList>
    </citation>
    <scope>NUCLEOTIDE SEQUENCE [LARGE SCALE GENOMIC DNA]</scope>
    <source>
        <strain evidence="2">CCM 9147</strain>
    </source>
</reference>